<accession>A0ABU9XQW9</accession>
<dbReference type="EMBL" id="JBDIMF010000002">
    <property type="protein sequence ID" value="MEN2786219.1"/>
    <property type="molecule type" value="Genomic_DNA"/>
</dbReference>
<protein>
    <recommendedName>
        <fullName evidence="3">MarR family transcriptional regulator</fullName>
    </recommendedName>
</protein>
<proteinExistence type="predicted"/>
<dbReference type="Proteomes" id="UP001404104">
    <property type="component" value="Unassembled WGS sequence"/>
</dbReference>
<evidence type="ECO:0008006" key="3">
    <source>
        <dbReference type="Google" id="ProtNLM"/>
    </source>
</evidence>
<comment type="caution">
    <text evidence="1">The sequence shown here is derived from an EMBL/GenBank/DDBJ whole genome shotgun (WGS) entry which is preliminary data.</text>
</comment>
<dbReference type="InterPro" id="IPR036388">
    <property type="entry name" value="WH-like_DNA-bd_sf"/>
</dbReference>
<reference evidence="1 2" key="1">
    <citation type="submission" date="2024-05" db="EMBL/GenBank/DDBJ databases">
        <authorList>
            <person name="Liu Q."/>
            <person name="Xin Y.-H."/>
        </authorList>
    </citation>
    <scope>NUCLEOTIDE SEQUENCE [LARGE SCALE GENOMIC DNA]</scope>
    <source>
        <strain evidence="1 2">CGMCC 1.15349</strain>
    </source>
</reference>
<name>A0ABU9XQW9_9SPHN</name>
<sequence length="133" mass="14710">MEQIAAPEASLTEREQHLLGQLEVASEVIQDAIGRRAPLRRAMVFLSVASYPGISQLEVANQVDGPASTIHTDLQALAETDRHGRPGRKLIERYREAPFGSRFLYRLTAAGERVIERLENALPDEPDVLTAAH</sequence>
<organism evidence="1 2">
    <name type="scientific">Sphingomonas qilianensis</name>
    <dbReference type="NCBI Taxonomy" id="1736690"/>
    <lineage>
        <taxon>Bacteria</taxon>
        <taxon>Pseudomonadati</taxon>
        <taxon>Pseudomonadota</taxon>
        <taxon>Alphaproteobacteria</taxon>
        <taxon>Sphingomonadales</taxon>
        <taxon>Sphingomonadaceae</taxon>
        <taxon>Sphingomonas</taxon>
    </lineage>
</organism>
<evidence type="ECO:0000313" key="1">
    <source>
        <dbReference type="EMBL" id="MEN2786219.1"/>
    </source>
</evidence>
<dbReference type="InterPro" id="IPR036390">
    <property type="entry name" value="WH_DNA-bd_sf"/>
</dbReference>
<keyword evidence="2" id="KW-1185">Reference proteome</keyword>
<dbReference type="SUPFAM" id="SSF46785">
    <property type="entry name" value="Winged helix' DNA-binding domain"/>
    <property type="match status" value="1"/>
</dbReference>
<evidence type="ECO:0000313" key="2">
    <source>
        <dbReference type="Proteomes" id="UP001404104"/>
    </source>
</evidence>
<dbReference type="Gene3D" id="1.10.10.10">
    <property type="entry name" value="Winged helix-like DNA-binding domain superfamily/Winged helix DNA-binding domain"/>
    <property type="match status" value="1"/>
</dbReference>
<gene>
    <name evidence="1" type="ORF">ABC969_07265</name>
</gene>
<dbReference type="RefSeq" id="WP_345864020.1">
    <property type="nucleotide sequence ID" value="NZ_JBDIMF010000002.1"/>
</dbReference>